<organism evidence="1 2">
    <name type="scientific">Stylosanthes scabra</name>
    <dbReference type="NCBI Taxonomy" id="79078"/>
    <lineage>
        <taxon>Eukaryota</taxon>
        <taxon>Viridiplantae</taxon>
        <taxon>Streptophyta</taxon>
        <taxon>Embryophyta</taxon>
        <taxon>Tracheophyta</taxon>
        <taxon>Spermatophyta</taxon>
        <taxon>Magnoliopsida</taxon>
        <taxon>eudicotyledons</taxon>
        <taxon>Gunneridae</taxon>
        <taxon>Pentapetalae</taxon>
        <taxon>rosids</taxon>
        <taxon>fabids</taxon>
        <taxon>Fabales</taxon>
        <taxon>Fabaceae</taxon>
        <taxon>Papilionoideae</taxon>
        <taxon>50 kb inversion clade</taxon>
        <taxon>dalbergioids sensu lato</taxon>
        <taxon>Dalbergieae</taxon>
        <taxon>Pterocarpus clade</taxon>
        <taxon>Stylosanthes</taxon>
    </lineage>
</organism>
<name>A0ABU6UJU2_9FABA</name>
<sequence length="89" mass="9884">MTVISRQLRWSELDGGGNSKKDCELPLSPPPLASTHLPASWFDDGGLHFQRGCCLPFLLASIFLLFGDWNCLKVYHSHCVPVKLENGQS</sequence>
<accession>A0ABU6UJU2</accession>
<proteinExistence type="predicted"/>
<evidence type="ECO:0000313" key="1">
    <source>
        <dbReference type="EMBL" id="MED6161319.1"/>
    </source>
</evidence>
<gene>
    <name evidence="1" type="ORF">PIB30_059629</name>
</gene>
<evidence type="ECO:0000313" key="2">
    <source>
        <dbReference type="Proteomes" id="UP001341840"/>
    </source>
</evidence>
<reference evidence="1 2" key="1">
    <citation type="journal article" date="2023" name="Plants (Basel)">
        <title>Bridging the Gap: Combining Genomics and Transcriptomics Approaches to Understand Stylosanthes scabra, an Orphan Legume from the Brazilian Caatinga.</title>
        <authorList>
            <person name="Ferreira-Neto J.R.C."/>
            <person name="da Silva M.D."/>
            <person name="Binneck E."/>
            <person name="de Melo N.F."/>
            <person name="da Silva R.H."/>
            <person name="de Melo A.L.T.M."/>
            <person name="Pandolfi V."/>
            <person name="Bustamante F.O."/>
            <person name="Brasileiro-Vidal A.C."/>
            <person name="Benko-Iseppon A.M."/>
        </authorList>
    </citation>
    <scope>NUCLEOTIDE SEQUENCE [LARGE SCALE GENOMIC DNA]</scope>
    <source>
        <tissue evidence="1">Leaves</tissue>
    </source>
</reference>
<dbReference type="EMBL" id="JASCZI010121344">
    <property type="protein sequence ID" value="MED6161319.1"/>
    <property type="molecule type" value="Genomic_DNA"/>
</dbReference>
<comment type="caution">
    <text evidence="1">The sequence shown here is derived from an EMBL/GenBank/DDBJ whole genome shotgun (WGS) entry which is preliminary data.</text>
</comment>
<keyword evidence="2" id="KW-1185">Reference proteome</keyword>
<dbReference type="Proteomes" id="UP001341840">
    <property type="component" value="Unassembled WGS sequence"/>
</dbReference>
<protein>
    <submittedName>
        <fullName evidence="1">Uncharacterized protein</fullName>
    </submittedName>
</protein>